<evidence type="ECO:0000313" key="4">
    <source>
        <dbReference type="Proteomes" id="UP000249590"/>
    </source>
</evidence>
<dbReference type="AlphaFoldDB" id="A0A8B2NHS1"/>
<accession>A0A8B2NHS1</accession>
<feature type="compositionally biased region" description="Low complexity" evidence="1">
    <location>
        <begin position="41"/>
        <end position="50"/>
    </location>
</feature>
<dbReference type="EMBL" id="QHHQ01000006">
    <property type="protein sequence ID" value="RAH99031.1"/>
    <property type="molecule type" value="Genomic_DNA"/>
</dbReference>
<keyword evidence="2" id="KW-0472">Membrane</keyword>
<keyword evidence="2" id="KW-0812">Transmembrane</keyword>
<organism evidence="3 4">
    <name type="scientific">Acuticoccus sediminis</name>
    <dbReference type="NCBI Taxonomy" id="2184697"/>
    <lineage>
        <taxon>Bacteria</taxon>
        <taxon>Pseudomonadati</taxon>
        <taxon>Pseudomonadota</taxon>
        <taxon>Alphaproteobacteria</taxon>
        <taxon>Hyphomicrobiales</taxon>
        <taxon>Amorphaceae</taxon>
        <taxon>Acuticoccus</taxon>
    </lineage>
</organism>
<evidence type="ECO:0008006" key="5">
    <source>
        <dbReference type="Google" id="ProtNLM"/>
    </source>
</evidence>
<evidence type="ECO:0000256" key="1">
    <source>
        <dbReference type="SAM" id="MobiDB-lite"/>
    </source>
</evidence>
<feature type="transmembrane region" description="Helical" evidence="2">
    <location>
        <begin position="67"/>
        <end position="85"/>
    </location>
</feature>
<evidence type="ECO:0000313" key="3">
    <source>
        <dbReference type="EMBL" id="RAH99031.1"/>
    </source>
</evidence>
<sequence length="136" mass="15014">MRSHRHSFVGGSDRTRRRGWPSRRVRPQRRPGTAACEPMDRAGPFARLPLAAPPADRPSREQRAMHRINSIIAVVLVILIAIFAIQNTGSVTVALFSWSLTAPLAVVVIGVYVLGMLTGTTLWAALRRPLRERKAG</sequence>
<feature type="region of interest" description="Disordered" evidence="1">
    <location>
        <begin position="1"/>
        <end position="62"/>
    </location>
</feature>
<comment type="caution">
    <text evidence="3">The sequence shown here is derived from an EMBL/GenBank/DDBJ whole genome shotgun (WGS) entry which is preliminary data.</text>
</comment>
<keyword evidence="2" id="KW-1133">Transmembrane helix</keyword>
<feature type="compositionally biased region" description="Basic residues" evidence="1">
    <location>
        <begin position="15"/>
        <end position="29"/>
    </location>
</feature>
<reference evidence="3 4" key="1">
    <citation type="submission" date="2018-05" db="EMBL/GenBank/DDBJ databases">
        <title>Acuticoccus sediminis sp. nov., isolated from deep-sea sediment of Indian Ocean.</title>
        <authorList>
            <person name="Liu X."/>
            <person name="Lai Q."/>
            <person name="Du Y."/>
            <person name="Sun F."/>
            <person name="Zhang X."/>
            <person name="Wang S."/>
            <person name="Shao Z."/>
        </authorList>
    </citation>
    <scope>NUCLEOTIDE SEQUENCE [LARGE SCALE GENOMIC DNA]</scope>
    <source>
        <strain evidence="3 4">PTG4-2</strain>
    </source>
</reference>
<evidence type="ECO:0000256" key="2">
    <source>
        <dbReference type="SAM" id="Phobius"/>
    </source>
</evidence>
<proteinExistence type="predicted"/>
<gene>
    <name evidence="3" type="ORF">DLJ53_25750</name>
</gene>
<keyword evidence="4" id="KW-1185">Reference proteome</keyword>
<feature type="transmembrane region" description="Helical" evidence="2">
    <location>
        <begin position="105"/>
        <end position="126"/>
    </location>
</feature>
<protein>
    <recommendedName>
        <fullName evidence="5">Lipopolysaccharide assembly protein A domain-containing protein</fullName>
    </recommendedName>
</protein>
<name>A0A8B2NHS1_9HYPH</name>
<dbReference type="Proteomes" id="UP000249590">
    <property type="component" value="Unassembled WGS sequence"/>
</dbReference>